<dbReference type="PATRIC" id="fig|1115809.3.peg.405"/>
<dbReference type="EMBL" id="AWEY01000007">
    <property type="protein sequence ID" value="ERK40349.1"/>
    <property type="molecule type" value="Genomic_DNA"/>
</dbReference>
<dbReference type="Pfam" id="PF14135">
    <property type="entry name" value="DUF4302"/>
    <property type="match status" value="1"/>
</dbReference>
<feature type="chain" id="PRO_5004632682" evidence="1">
    <location>
        <begin position="22"/>
        <end position="419"/>
    </location>
</feature>
<keyword evidence="3" id="KW-1185">Reference proteome</keyword>
<evidence type="ECO:0000256" key="1">
    <source>
        <dbReference type="SAM" id="SignalP"/>
    </source>
</evidence>
<organism evidence="2 3">
    <name type="scientific">Segatella baroniae F0067</name>
    <dbReference type="NCBI Taxonomy" id="1115809"/>
    <lineage>
        <taxon>Bacteria</taxon>
        <taxon>Pseudomonadati</taxon>
        <taxon>Bacteroidota</taxon>
        <taxon>Bacteroidia</taxon>
        <taxon>Bacteroidales</taxon>
        <taxon>Prevotellaceae</taxon>
        <taxon>Segatella</taxon>
    </lineage>
</organism>
<protein>
    <submittedName>
        <fullName evidence="2">PF14135 domain protein</fullName>
    </submittedName>
</protein>
<proteinExistence type="predicted"/>
<dbReference type="AlphaFoldDB" id="U2P9G9"/>
<accession>U2P9G9</accession>
<reference evidence="2 3" key="1">
    <citation type="submission" date="2013-08" db="EMBL/GenBank/DDBJ databases">
        <authorList>
            <person name="Durkin A.S."/>
            <person name="Haft D.R."/>
            <person name="McCorrison J."/>
            <person name="Torralba M."/>
            <person name="Gillis M."/>
            <person name="Haft D.H."/>
            <person name="Methe B."/>
            <person name="Sutton G."/>
            <person name="Nelson K.E."/>
        </authorList>
    </citation>
    <scope>NUCLEOTIDE SEQUENCE [LARGE SCALE GENOMIC DNA]</scope>
    <source>
        <strain evidence="2 3">F0067</strain>
    </source>
</reference>
<name>U2P9G9_9BACT</name>
<evidence type="ECO:0000313" key="2">
    <source>
        <dbReference type="EMBL" id="ERK40349.1"/>
    </source>
</evidence>
<sequence>MKKIYSLLFLLTALTTLSSCTNEVDDVFDKSSAERIEETIKSYKDILVAAPNGWRMAYKTADKYGGYNVLCKFNADNTVDVANEKGDQTNGTHYQVMQSQGVLLSFDEYNQAIHRFSDPVAEVGKNGLGYEGDFEFRVLKASADTVVLEGKKHGGRIVMTPMARDSKWTDYLKGVDNMKEAMDAPRYRLSAGGKTFDCQIAYNVLKVKKEDGNILDFPFAYTDKGLDLLQADTLAGKTISGFLYSEGEAWADKNDNSVQLAPVYPPLSEAFVTGNWTLSLSKSSTAVAGLWKAIADLNARNGYPVVYAYFGTDTEFGPNFGLSLMLDNLVGQINIGYTLVDAETITFTGKTGGVEYGNAFYSQLAWKNALTTLMPGNEPGTYKIKANATKNPTEMTLTNTTNDNIVMVFDKGQILNPFN</sequence>
<dbReference type="InterPro" id="IPR025396">
    <property type="entry name" value="DUF4302"/>
</dbReference>
<comment type="caution">
    <text evidence="2">The sequence shown here is derived from an EMBL/GenBank/DDBJ whole genome shotgun (WGS) entry which is preliminary data.</text>
</comment>
<gene>
    <name evidence="2" type="ORF">HMPREF9135_0587</name>
</gene>
<keyword evidence="1" id="KW-0732">Signal</keyword>
<feature type="signal peptide" evidence="1">
    <location>
        <begin position="1"/>
        <end position="21"/>
    </location>
</feature>
<evidence type="ECO:0000313" key="3">
    <source>
        <dbReference type="Proteomes" id="UP000016648"/>
    </source>
</evidence>
<dbReference type="PROSITE" id="PS51257">
    <property type="entry name" value="PROKAR_LIPOPROTEIN"/>
    <property type="match status" value="1"/>
</dbReference>
<dbReference type="RefSeq" id="WP_021588847.1">
    <property type="nucleotide sequence ID" value="NZ_AWEY01000007.1"/>
</dbReference>
<dbReference type="Proteomes" id="UP000016648">
    <property type="component" value="Unassembled WGS sequence"/>
</dbReference>